<dbReference type="InterPro" id="IPR051055">
    <property type="entry name" value="PIF1_helicase"/>
</dbReference>
<dbReference type="GO" id="GO:0016787">
    <property type="term" value="F:hydrolase activity"/>
    <property type="evidence" value="ECO:0007669"/>
    <property type="project" value="UniProtKB-KW"/>
</dbReference>
<dbReference type="InterPro" id="IPR027417">
    <property type="entry name" value="P-loop_NTPase"/>
</dbReference>
<reference evidence="4 5" key="1">
    <citation type="submission" date="2020-06" db="EMBL/GenBank/DDBJ databases">
        <authorList>
            <person name="Li R."/>
            <person name="Bekaert M."/>
        </authorList>
    </citation>
    <scope>NUCLEOTIDE SEQUENCE [LARGE SCALE GENOMIC DNA]</scope>
    <source>
        <strain evidence="5">wild</strain>
    </source>
</reference>
<organism evidence="4 5">
    <name type="scientific">Mytilus coruscus</name>
    <name type="common">Sea mussel</name>
    <dbReference type="NCBI Taxonomy" id="42192"/>
    <lineage>
        <taxon>Eukaryota</taxon>
        <taxon>Metazoa</taxon>
        <taxon>Spiralia</taxon>
        <taxon>Lophotrochozoa</taxon>
        <taxon>Mollusca</taxon>
        <taxon>Bivalvia</taxon>
        <taxon>Autobranchia</taxon>
        <taxon>Pteriomorphia</taxon>
        <taxon>Mytilida</taxon>
        <taxon>Mytiloidea</taxon>
        <taxon>Mytilidae</taxon>
        <taxon>Mytilinae</taxon>
        <taxon>Mytilus</taxon>
    </lineage>
</organism>
<dbReference type="OrthoDB" id="7791359at2759"/>
<dbReference type="GO" id="GO:0006281">
    <property type="term" value="P:DNA repair"/>
    <property type="evidence" value="ECO:0007669"/>
    <property type="project" value="UniProtKB-KW"/>
</dbReference>
<dbReference type="AlphaFoldDB" id="A0A6J8EJ59"/>
<feature type="region of interest" description="Disordered" evidence="2">
    <location>
        <begin position="172"/>
        <end position="197"/>
    </location>
</feature>
<gene>
    <name evidence="4" type="ORF">MCOR_52560</name>
</gene>
<comment type="cofactor">
    <cofactor evidence="1">
        <name>Mg(2+)</name>
        <dbReference type="ChEBI" id="CHEBI:18420"/>
    </cofactor>
</comment>
<evidence type="ECO:0000259" key="3">
    <source>
        <dbReference type="Pfam" id="PF05970"/>
    </source>
</evidence>
<dbReference type="Gene3D" id="2.40.50.140">
    <property type="entry name" value="Nucleic acid-binding proteins"/>
    <property type="match status" value="1"/>
</dbReference>
<accession>A0A6J8EJ59</accession>
<protein>
    <recommendedName>
        <fullName evidence="1">ATP-dependent DNA helicase</fullName>
        <ecNumber evidence="1">5.6.2.3</ecNumber>
    </recommendedName>
</protein>
<sequence length="1174" mass="133578">MLKCWQANIDVQFVLDPYSCASYIVSYISKGQRGMPNLMYEASLEAKENNMDLTRQLRHISNKFLTHVEVNAQEAAYFVLQLPMRRSTRSFLFLNTGPPSERITLLKSVTKLEEMASTSTNVEADNVIKRYQRRPKELLCLCLADYASWYDVTYPKKKKSGSADKINSMKELPEEHDNDCLDDDPQSEDVEHEDQQEDVSSILQDSTNFMLNCNVKEICMSDGGILKRRKTQKILKYVRFNKDHDTEKYYHELIMLFHPWVNEDIPDSYSLLKQMYTQNSVSIEKLKDVYERKRGLIEQVESYNGNQDTFNDNVNTEFMPENLHVENNDRTEGLTLSEKYGCFDPGKPEQYDVGLDIGLTRKQIGDDDCLIKMCDNDYRELVRKLNDEQKRYFYHVMHWFKIKDDPLHNFLSGGAGVGKSVLISAIYQSLRILNMTPGSNPDELKVLLCAPTGKAAHNIGGNTLHSTFCIPVGRGFSYKPLAMEQLNTYRLKYKYLKVVITDEISMVGCRMFNFVNCRLQEIMGNNQQFGGISIIAVGDLYQLKPVMDSWIFQNTATEYGYLAANLWQDNFTLYELKTIMRQKEDSQFAALLNRLREANSKCDTVECIDSVTGDLSERLHGDALNRVPDDPNKTMGLYKNLKIAEGLQVEINLNINIEDGLTNGAAGKVMLLDYRVANSNRCSIIWVLFEDMNIGKDQRSQFQHLRNNQIDKTWTPIFEVTRKFAINNNQSYQIVRGQFPIRLAAAKTIHKSQGSTVNNLVVHLGKRKNNHIHYVTLSRVRSLEGLHILHLAEDKISVSIDVAVEMDRMRTTSQVKSSVSELPDANSRLNIVCHNVRSLHLHIEDVQKDCYITLADLIGITESRLKPQDSDSFAAVPGFNTSYRHDSKMFTVAKLKEQSSNTPYRVPIKNLQTVSVGTTNTYIRDDQTGVIKGQCYDSSKLTTIKENSSVMIRNYIFRDSTIIITSATKVNVTSGVGDIDPIHRSQAEELSRPPPPPAVVSIEKAKKTTADTSVSVRGKVIRVDAVLERVTQRTQETIKLKQIYIQDGTGEVKVSMWRQLAETSIEVGKTVKITFLKLNIHKGEISLQTIPQSTLEFVSEQHKVVIDGFYKEEDDIILVCKQDDVYSDYKCPLHALREVVSDEEQAETVIEGMIPFNAVIVVSGNNTISSVTMD</sequence>
<dbReference type="EC" id="5.6.2.3" evidence="1"/>
<dbReference type="SUPFAM" id="SSF50249">
    <property type="entry name" value="Nucleic acid-binding proteins"/>
    <property type="match status" value="1"/>
</dbReference>
<keyword evidence="1" id="KW-0378">Hydrolase</keyword>
<dbReference type="GO" id="GO:0000723">
    <property type="term" value="P:telomere maintenance"/>
    <property type="evidence" value="ECO:0007669"/>
    <property type="project" value="InterPro"/>
</dbReference>
<dbReference type="GO" id="GO:0005524">
    <property type="term" value="F:ATP binding"/>
    <property type="evidence" value="ECO:0007669"/>
    <property type="project" value="UniProtKB-KW"/>
</dbReference>
<keyword evidence="1" id="KW-0227">DNA damage</keyword>
<dbReference type="Pfam" id="PF05970">
    <property type="entry name" value="PIF1"/>
    <property type="match status" value="1"/>
</dbReference>
<keyword evidence="1" id="KW-0347">Helicase</keyword>
<evidence type="ECO:0000313" key="4">
    <source>
        <dbReference type="EMBL" id="CAC5420337.1"/>
    </source>
</evidence>
<dbReference type="EMBL" id="CACVKT020009086">
    <property type="protein sequence ID" value="CAC5420337.1"/>
    <property type="molecule type" value="Genomic_DNA"/>
</dbReference>
<evidence type="ECO:0000256" key="2">
    <source>
        <dbReference type="SAM" id="MobiDB-lite"/>
    </source>
</evidence>
<proteinExistence type="inferred from homology"/>
<keyword evidence="1" id="KW-0547">Nucleotide-binding</keyword>
<dbReference type="GO" id="GO:0006310">
    <property type="term" value="P:DNA recombination"/>
    <property type="evidence" value="ECO:0007669"/>
    <property type="project" value="UniProtKB-KW"/>
</dbReference>
<comment type="catalytic activity">
    <reaction evidence="1">
        <text>ATP + H2O = ADP + phosphate + H(+)</text>
        <dbReference type="Rhea" id="RHEA:13065"/>
        <dbReference type="ChEBI" id="CHEBI:15377"/>
        <dbReference type="ChEBI" id="CHEBI:15378"/>
        <dbReference type="ChEBI" id="CHEBI:30616"/>
        <dbReference type="ChEBI" id="CHEBI:43474"/>
        <dbReference type="ChEBI" id="CHEBI:456216"/>
        <dbReference type="EC" id="5.6.2.3"/>
    </reaction>
</comment>
<evidence type="ECO:0000313" key="5">
    <source>
        <dbReference type="Proteomes" id="UP000507470"/>
    </source>
</evidence>
<dbReference type="GO" id="GO:0043139">
    <property type="term" value="F:5'-3' DNA helicase activity"/>
    <property type="evidence" value="ECO:0007669"/>
    <property type="project" value="UniProtKB-EC"/>
</dbReference>
<dbReference type="Gene3D" id="3.40.50.300">
    <property type="entry name" value="P-loop containing nucleotide triphosphate hydrolases"/>
    <property type="match status" value="2"/>
</dbReference>
<dbReference type="Proteomes" id="UP000507470">
    <property type="component" value="Unassembled WGS sequence"/>
</dbReference>
<comment type="similarity">
    <text evidence="1">Belongs to the helicase family.</text>
</comment>
<feature type="domain" description="DNA helicase Pif1-like DEAD-box helicase" evidence="3">
    <location>
        <begin position="384"/>
        <end position="587"/>
    </location>
</feature>
<dbReference type="PANTHER" id="PTHR47642">
    <property type="entry name" value="ATP-DEPENDENT DNA HELICASE"/>
    <property type="match status" value="1"/>
</dbReference>
<evidence type="ECO:0000256" key="1">
    <source>
        <dbReference type="RuleBase" id="RU363044"/>
    </source>
</evidence>
<keyword evidence="1" id="KW-0234">DNA repair</keyword>
<keyword evidence="5" id="KW-1185">Reference proteome</keyword>
<feature type="compositionally biased region" description="Acidic residues" evidence="2">
    <location>
        <begin position="180"/>
        <end position="197"/>
    </location>
</feature>
<dbReference type="CDD" id="cd18809">
    <property type="entry name" value="SF1_C_RecD"/>
    <property type="match status" value="1"/>
</dbReference>
<keyword evidence="1" id="KW-0233">DNA recombination</keyword>
<name>A0A6J8EJ59_MYTCO</name>
<keyword evidence="1" id="KW-0067">ATP-binding</keyword>
<dbReference type="PANTHER" id="PTHR47642:SF5">
    <property type="entry name" value="ATP-DEPENDENT DNA HELICASE"/>
    <property type="match status" value="1"/>
</dbReference>
<dbReference type="SUPFAM" id="SSF52540">
    <property type="entry name" value="P-loop containing nucleoside triphosphate hydrolases"/>
    <property type="match status" value="2"/>
</dbReference>
<dbReference type="InterPro" id="IPR010285">
    <property type="entry name" value="DNA_helicase_pif1-like_DEAD"/>
</dbReference>
<dbReference type="InterPro" id="IPR012340">
    <property type="entry name" value="NA-bd_OB-fold"/>
</dbReference>